<dbReference type="Gene3D" id="1.10.540.10">
    <property type="entry name" value="Acyl-CoA dehydrogenase/oxidase, N-terminal domain"/>
    <property type="match status" value="1"/>
</dbReference>
<dbReference type="GO" id="GO:0003995">
    <property type="term" value="F:acyl-CoA dehydrogenase activity"/>
    <property type="evidence" value="ECO:0007669"/>
    <property type="project" value="InterPro"/>
</dbReference>
<evidence type="ECO:0000313" key="10">
    <source>
        <dbReference type="EMBL" id="QDC39215.1"/>
    </source>
</evidence>
<protein>
    <submittedName>
        <fullName evidence="10">Acyl-CoA dehydrogenase</fullName>
    </submittedName>
</protein>
<accession>A0A5B8CK91</accession>
<evidence type="ECO:0000256" key="2">
    <source>
        <dbReference type="ARBA" id="ARBA00009347"/>
    </source>
</evidence>
<name>A0A5B8CK91_SPHSA</name>
<evidence type="ECO:0000313" key="11">
    <source>
        <dbReference type="Proteomes" id="UP000311469"/>
    </source>
</evidence>
<evidence type="ECO:0000259" key="9">
    <source>
        <dbReference type="Pfam" id="PF02771"/>
    </source>
</evidence>
<comment type="cofactor">
    <cofactor evidence="1 6">
        <name>FAD</name>
        <dbReference type="ChEBI" id="CHEBI:57692"/>
    </cofactor>
</comment>
<dbReference type="Pfam" id="PF02770">
    <property type="entry name" value="Acyl-CoA_dh_M"/>
    <property type="match status" value="1"/>
</dbReference>
<dbReference type="InterPro" id="IPR037069">
    <property type="entry name" value="AcylCoA_DH/ox_N_sf"/>
</dbReference>
<dbReference type="InterPro" id="IPR009075">
    <property type="entry name" value="AcylCo_DH/oxidase_C"/>
</dbReference>
<dbReference type="PANTHER" id="PTHR43884">
    <property type="entry name" value="ACYL-COA DEHYDROGENASE"/>
    <property type="match status" value="1"/>
</dbReference>
<dbReference type="InterPro" id="IPR006089">
    <property type="entry name" value="Acyl-CoA_DH_CS"/>
</dbReference>
<evidence type="ECO:0000259" key="7">
    <source>
        <dbReference type="Pfam" id="PF00441"/>
    </source>
</evidence>
<dbReference type="Proteomes" id="UP000311469">
    <property type="component" value="Chromosome cSF1"/>
</dbReference>
<dbReference type="SUPFAM" id="SSF47203">
    <property type="entry name" value="Acyl-CoA dehydrogenase C-terminal domain-like"/>
    <property type="match status" value="1"/>
</dbReference>
<evidence type="ECO:0000259" key="8">
    <source>
        <dbReference type="Pfam" id="PF02770"/>
    </source>
</evidence>
<dbReference type="InterPro" id="IPR013786">
    <property type="entry name" value="AcylCoA_DH/ox_N"/>
</dbReference>
<comment type="similarity">
    <text evidence="2 6">Belongs to the acyl-CoA dehydrogenase family.</text>
</comment>
<dbReference type="PANTHER" id="PTHR43884:SF25">
    <property type="entry name" value="ACYL-COA DEHYDROGENASE YDBM-RELATED"/>
    <property type="match status" value="1"/>
</dbReference>
<proteinExistence type="inferred from homology"/>
<dbReference type="InterPro" id="IPR006091">
    <property type="entry name" value="Acyl-CoA_Oxase/DH_mid-dom"/>
</dbReference>
<dbReference type="SUPFAM" id="SSF56645">
    <property type="entry name" value="Acyl-CoA dehydrogenase NM domain-like"/>
    <property type="match status" value="1"/>
</dbReference>
<evidence type="ECO:0000256" key="3">
    <source>
        <dbReference type="ARBA" id="ARBA00022630"/>
    </source>
</evidence>
<sequence length="560" mass="60589">MDQTATLNSRPELASDLLMDRCGTAVQAARDYLAAARDAIRPAIMRGERLDNAALSDRQRDVHGLAWMATYVETLAQTAAWAGRLVANGELQEVETDIVHIGFGEYLASLIDGIAMSQNEIVRPRELGLENIASKLAADASVAYFLAQGNTAERRKRLVENVAHGGFIPDSLGDPDLDMMREQVRRFSQERIAPHAHAWHLANDLVPIEIIHEMSELGIFGISIAPEFGGMGLGKLAMCMATEELSRAWIAAGSLGTRAEIAGELIVLAGTDEQKQAWLPGIASGKILAAAVFTEPDTGSDLASLRTRASRRADGTWRIDGNKTWITHAARSDVMMILARTDPGNAGHGGLSMFIAPKPRETQHDLFPVEGLSGGEIEVLGYRGMREYELSFDDFAVPADGLLGNVEGGGFKQLMETFEAARIQTAARAVGVAWNAFDLGLRYAVDRKQFGSSLLRFPRITDKLALMAVEAVMARELTYFAAKEKDQGRRCDLEAGMAKLLAARVAWSGADNAVQIHGGNGFALEYDISRVLCDARILNIFEGAAEIQAGVVARGVLASR</sequence>
<evidence type="ECO:0000256" key="4">
    <source>
        <dbReference type="ARBA" id="ARBA00022827"/>
    </source>
</evidence>
<dbReference type="EMBL" id="CP041016">
    <property type="protein sequence ID" value="QDC39215.1"/>
    <property type="molecule type" value="Genomic_DNA"/>
</dbReference>
<keyword evidence="4 6" id="KW-0274">FAD</keyword>
<organism evidence="10 11">
    <name type="scientific">Sphingobium fuliginis ATCC 27551</name>
    <dbReference type="NCBI Taxonomy" id="1208342"/>
    <lineage>
        <taxon>Bacteria</taxon>
        <taxon>Pseudomonadati</taxon>
        <taxon>Pseudomonadota</taxon>
        <taxon>Alphaproteobacteria</taxon>
        <taxon>Sphingomonadales</taxon>
        <taxon>Sphingomonadaceae</taxon>
        <taxon>Sphingobium</taxon>
    </lineage>
</organism>
<dbReference type="GO" id="GO:0050660">
    <property type="term" value="F:flavin adenine dinucleotide binding"/>
    <property type="evidence" value="ECO:0007669"/>
    <property type="project" value="InterPro"/>
</dbReference>
<dbReference type="FunFam" id="1.20.140.10:FF:000001">
    <property type="entry name" value="Acyl-CoA dehydrogenase"/>
    <property type="match status" value="1"/>
</dbReference>
<dbReference type="AlphaFoldDB" id="A0A5B8CK91"/>
<keyword evidence="5 6" id="KW-0560">Oxidoreductase</keyword>
<dbReference type="InterPro" id="IPR046373">
    <property type="entry name" value="Acyl-CoA_Oxase/DH_mid-dom_sf"/>
</dbReference>
<dbReference type="InterPro" id="IPR036250">
    <property type="entry name" value="AcylCo_DH-like_C"/>
</dbReference>
<keyword evidence="3 6" id="KW-0285">Flavoprotein</keyword>
<dbReference type="PROSITE" id="PS00073">
    <property type="entry name" value="ACYL_COA_DH_2"/>
    <property type="match status" value="1"/>
</dbReference>
<dbReference type="FunFam" id="2.40.110.10:FF:000015">
    <property type="entry name" value="Acyl-CoA dehydrogenase"/>
    <property type="match status" value="1"/>
</dbReference>
<dbReference type="InterPro" id="IPR009100">
    <property type="entry name" value="AcylCoA_DH/oxidase_NM_dom_sf"/>
</dbReference>
<feature type="domain" description="Acyl-CoA oxidase/dehydrogenase middle" evidence="8">
    <location>
        <begin position="291"/>
        <end position="394"/>
    </location>
</feature>
<gene>
    <name evidence="10" type="ORF">FIL70_14440</name>
</gene>
<dbReference type="Pfam" id="PF02771">
    <property type="entry name" value="Acyl-CoA_dh_N"/>
    <property type="match status" value="1"/>
</dbReference>
<dbReference type="Gene3D" id="1.20.140.10">
    <property type="entry name" value="Butyryl-CoA Dehydrogenase, subunit A, domain 3"/>
    <property type="match status" value="1"/>
</dbReference>
<dbReference type="KEGG" id="sufl:FIL70_14440"/>
<feature type="domain" description="Acyl-CoA dehydrogenase/oxidase C-terminal" evidence="7">
    <location>
        <begin position="408"/>
        <end position="557"/>
    </location>
</feature>
<reference evidence="10 11" key="1">
    <citation type="submission" date="2019-06" db="EMBL/GenBank/DDBJ databases">
        <title>Genome organization and adaptive potential of archetypical organophosphate degarding Sphingobium fuliginis ATCC 27551.</title>
        <authorList>
            <person name="Sarwar A."/>
            <person name="Parthasarathy S."/>
            <person name="Singh C."/>
            <person name="Siddavattam D."/>
        </authorList>
    </citation>
    <scope>NUCLEOTIDE SEQUENCE [LARGE SCALE GENOMIC DNA]</scope>
    <source>
        <strain evidence="10 11">ATCC 27551</strain>
    </source>
</reference>
<evidence type="ECO:0000256" key="6">
    <source>
        <dbReference type="RuleBase" id="RU362125"/>
    </source>
</evidence>
<evidence type="ECO:0000256" key="5">
    <source>
        <dbReference type="ARBA" id="ARBA00023002"/>
    </source>
</evidence>
<evidence type="ECO:0000256" key="1">
    <source>
        <dbReference type="ARBA" id="ARBA00001974"/>
    </source>
</evidence>
<feature type="domain" description="Acyl-CoA dehydrogenase/oxidase N-terminal" evidence="9">
    <location>
        <begin position="175"/>
        <end position="286"/>
    </location>
</feature>
<dbReference type="Pfam" id="PF00441">
    <property type="entry name" value="Acyl-CoA_dh_1"/>
    <property type="match status" value="1"/>
</dbReference>
<dbReference type="Gene3D" id="2.40.110.10">
    <property type="entry name" value="Butyryl-CoA Dehydrogenase, subunit A, domain 2"/>
    <property type="match status" value="1"/>
</dbReference>